<organism evidence="10 11">
    <name type="scientific">Neolewinella aquimaris</name>
    <dbReference type="NCBI Taxonomy" id="1835722"/>
    <lineage>
        <taxon>Bacteria</taxon>
        <taxon>Pseudomonadati</taxon>
        <taxon>Bacteroidota</taxon>
        <taxon>Saprospiria</taxon>
        <taxon>Saprospirales</taxon>
        <taxon>Lewinellaceae</taxon>
        <taxon>Neolewinella</taxon>
    </lineage>
</organism>
<dbReference type="PRINTS" id="PR00738">
    <property type="entry name" value="GLHYDRLASE20"/>
</dbReference>
<dbReference type="InterPro" id="IPR029018">
    <property type="entry name" value="Hex-like_dom2"/>
</dbReference>
<dbReference type="InterPro" id="IPR017853">
    <property type="entry name" value="GH"/>
</dbReference>
<dbReference type="Gene3D" id="3.20.20.80">
    <property type="entry name" value="Glycosidases"/>
    <property type="match status" value="1"/>
</dbReference>
<evidence type="ECO:0000313" key="10">
    <source>
        <dbReference type="EMBL" id="MBB4080021.1"/>
    </source>
</evidence>
<evidence type="ECO:0000256" key="2">
    <source>
        <dbReference type="ARBA" id="ARBA00006285"/>
    </source>
</evidence>
<gene>
    <name evidence="10" type="ORF">GGR28_002648</name>
</gene>
<protein>
    <recommendedName>
        <fullName evidence="3">beta-N-acetylhexosaminidase</fullName>
        <ecNumber evidence="3">3.2.1.52</ecNumber>
    </recommendedName>
</protein>
<feature type="signal peptide" evidence="7">
    <location>
        <begin position="1"/>
        <end position="25"/>
    </location>
</feature>
<dbReference type="Pfam" id="PF02838">
    <property type="entry name" value="Glyco_hydro_20b"/>
    <property type="match status" value="1"/>
</dbReference>
<keyword evidence="4 10" id="KW-0378">Hydrolase</keyword>
<feature type="active site" description="Proton donor" evidence="6">
    <location>
        <position position="336"/>
    </location>
</feature>
<feature type="domain" description="Beta-hexosaminidase bacterial type N-terminal" evidence="9">
    <location>
        <begin position="29"/>
        <end position="156"/>
    </location>
</feature>
<dbReference type="PANTHER" id="PTHR22600">
    <property type="entry name" value="BETA-HEXOSAMINIDASE"/>
    <property type="match status" value="1"/>
</dbReference>
<dbReference type="SUPFAM" id="SSF55545">
    <property type="entry name" value="beta-N-acetylhexosaminidase-like domain"/>
    <property type="match status" value="1"/>
</dbReference>
<dbReference type="InterPro" id="IPR025705">
    <property type="entry name" value="Beta_hexosaminidase_sua/sub"/>
</dbReference>
<accession>A0A840E4B7</accession>
<dbReference type="EC" id="3.2.1.52" evidence="3"/>
<dbReference type="GO" id="GO:0030203">
    <property type="term" value="P:glycosaminoglycan metabolic process"/>
    <property type="evidence" value="ECO:0007669"/>
    <property type="project" value="TreeGrafter"/>
</dbReference>
<dbReference type="InterPro" id="IPR015883">
    <property type="entry name" value="Glyco_hydro_20_cat"/>
</dbReference>
<comment type="caution">
    <text evidence="10">The sequence shown here is derived from an EMBL/GenBank/DDBJ whole genome shotgun (WGS) entry which is preliminary data.</text>
</comment>
<dbReference type="Pfam" id="PF00728">
    <property type="entry name" value="Glyco_hydro_20"/>
    <property type="match status" value="1"/>
</dbReference>
<comment type="catalytic activity">
    <reaction evidence="1">
        <text>Hydrolysis of terminal non-reducing N-acetyl-D-hexosamine residues in N-acetyl-beta-D-hexosaminides.</text>
        <dbReference type="EC" id="3.2.1.52"/>
    </reaction>
</comment>
<dbReference type="PIRSF" id="PIRSF001093">
    <property type="entry name" value="B-hxosamndse_ab_euk"/>
    <property type="match status" value="1"/>
</dbReference>
<dbReference type="PROSITE" id="PS51257">
    <property type="entry name" value="PROKAR_LIPOPROTEIN"/>
    <property type="match status" value="1"/>
</dbReference>
<dbReference type="InterPro" id="IPR015882">
    <property type="entry name" value="HEX_bac_N"/>
</dbReference>
<dbReference type="Proteomes" id="UP000576209">
    <property type="component" value="Unassembled WGS sequence"/>
</dbReference>
<dbReference type="AlphaFoldDB" id="A0A840E4B7"/>
<dbReference type="GO" id="GO:0016020">
    <property type="term" value="C:membrane"/>
    <property type="evidence" value="ECO:0007669"/>
    <property type="project" value="TreeGrafter"/>
</dbReference>
<evidence type="ECO:0000256" key="4">
    <source>
        <dbReference type="ARBA" id="ARBA00022801"/>
    </source>
</evidence>
<proteinExistence type="inferred from homology"/>
<evidence type="ECO:0000313" key="11">
    <source>
        <dbReference type="Proteomes" id="UP000576209"/>
    </source>
</evidence>
<evidence type="ECO:0000256" key="1">
    <source>
        <dbReference type="ARBA" id="ARBA00001231"/>
    </source>
</evidence>
<dbReference type="GO" id="GO:0005975">
    <property type="term" value="P:carbohydrate metabolic process"/>
    <property type="evidence" value="ECO:0007669"/>
    <property type="project" value="InterPro"/>
</dbReference>
<evidence type="ECO:0000256" key="6">
    <source>
        <dbReference type="PIRSR" id="PIRSR625705-1"/>
    </source>
</evidence>
<feature type="chain" id="PRO_5032340757" description="beta-N-acetylhexosaminidase" evidence="7">
    <location>
        <begin position="26"/>
        <end position="551"/>
    </location>
</feature>
<sequence>MKHQKNFLLILVTTLALFGCHMLRAQTVDIVPRPQEILIGEGSFMVDEQVQIAASAKSRETAVILQNYIAEITGYQVDIVEATGLGSNIIGFELDEELAEEAYRLVITDKGVLILAASAAGWFYGVQSLVQLFPDRTDVPERVSTFRIPALTINDAPRFSWRAFMLDEGRFFKGAEQVKLLLDEMAHLKMNVFHWHLVDDQGWRIEIKKYPLLTEIGSKRKSSQVGPLKWESPIQSAEPHEGFYTQEQIKEIVAYAQKRHITVVPEIEMPGHSSAAIAAYPWLGTAKKEIEVPIRFGVSEDVYDVSDPKVIEFLTDVLDEVIELFPSEVIHIGGDEVKYTHWNSSISVQEYMQENGLVTPAELQVFFTNGISQYLQRKDRRMMGWNEIMGHQLHDYQDAAKTKSDQKLAESTVVHFWKGDLELATQAAESGFEIVNSIHSSTYLDYSYTSIPLSKAYAFDPVPENLDPRYNDNIIGTGCQMWGEWIPTDGQMHFLAFPRIAAYAEVGWTEVENKDFDAFKTALPRLQQRWSRKGIYYAPDSVVEGESTASE</sequence>
<evidence type="ECO:0000256" key="7">
    <source>
        <dbReference type="SAM" id="SignalP"/>
    </source>
</evidence>
<comment type="similarity">
    <text evidence="2">Belongs to the glycosyl hydrolase 20 family.</text>
</comment>
<dbReference type="EMBL" id="JACIFF010000006">
    <property type="protein sequence ID" value="MBB4080021.1"/>
    <property type="molecule type" value="Genomic_DNA"/>
</dbReference>
<dbReference type="Gene3D" id="3.30.379.10">
    <property type="entry name" value="Chitobiase/beta-hexosaminidase domain 2-like"/>
    <property type="match status" value="1"/>
</dbReference>
<keyword evidence="5 10" id="KW-0326">Glycosidase</keyword>
<evidence type="ECO:0000259" key="9">
    <source>
        <dbReference type="Pfam" id="PF02838"/>
    </source>
</evidence>
<dbReference type="GO" id="GO:0004563">
    <property type="term" value="F:beta-N-acetylhexosaminidase activity"/>
    <property type="evidence" value="ECO:0007669"/>
    <property type="project" value="UniProtKB-EC"/>
</dbReference>
<keyword evidence="11" id="KW-1185">Reference proteome</keyword>
<evidence type="ECO:0000259" key="8">
    <source>
        <dbReference type="Pfam" id="PF00728"/>
    </source>
</evidence>
<name>A0A840E4B7_9BACT</name>
<reference evidence="10 11" key="1">
    <citation type="submission" date="2020-08" db="EMBL/GenBank/DDBJ databases">
        <title>Genomic Encyclopedia of Type Strains, Phase IV (KMG-IV): sequencing the most valuable type-strain genomes for metagenomic binning, comparative biology and taxonomic classification.</title>
        <authorList>
            <person name="Goeker M."/>
        </authorList>
    </citation>
    <scope>NUCLEOTIDE SEQUENCE [LARGE SCALE GENOMIC DNA]</scope>
    <source>
        <strain evidence="10 11">DSM 105137</strain>
    </source>
</reference>
<dbReference type="PANTHER" id="PTHR22600:SF57">
    <property type="entry name" value="BETA-N-ACETYLHEXOSAMINIDASE"/>
    <property type="match status" value="1"/>
</dbReference>
<evidence type="ECO:0000256" key="5">
    <source>
        <dbReference type="ARBA" id="ARBA00023295"/>
    </source>
</evidence>
<dbReference type="CDD" id="cd06563">
    <property type="entry name" value="GH20_chitobiase-like"/>
    <property type="match status" value="1"/>
</dbReference>
<dbReference type="RefSeq" id="WP_221233883.1">
    <property type="nucleotide sequence ID" value="NZ_JACIFF010000006.1"/>
</dbReference>
<dbReference type="SUPFAM" id="SSF51445">
    <property type="entry name" value="(Trans)glycosidases"/>
    <property type="match status" value="1"/>
</dbReference>
<evidence type="ECO:0000256" key="3">
    <source>
        <dbReference type="ARBA" id="ARBA00012663"/>
    </source>
</evidence>
<feature type="domain" description="Glycoside hydrolase family 20 catalytic" evidence="8">
    <location>
        <begin position="159"/>
        <end position="510"/>
    </location>
</feature>
<keyword evidence="7" id="KW-0732">Signal</keyword>